<evidence type="ECO:0000256" key="3">
    <source>
        <dbReference type="SAM" id="MobiDB-lite"/>
    </source>
</evidence>
<proteinExistence type="predicted"/>
<keyword evidence="1 2" id="KW-0238">DNA-binding</keyword>
<dbReference type="RefSeq" id="WP_082679373.1">
    <property type="nucleotide sequence ID" value="NZ_LRFG02000001.1"/>
</dbReference>
<name>A0ABX4I3F9_9GAMM</name>
<gene>
    <name evidence="5" type="ORF">AWR36_004280</name>
</gene>
<evidence type="ECO:0000256" key="1">
    <source>
        <dbReference type="ARBA" id="ARBA00023125"/>
    </source>
</evidence>
<dbReference type="Gene3D" id="1.10.357.10">
    <property type="entry name" value="Tetracycline Repressor, domain 2"/>
    <property type="match status" value="1"/>
</dbReference>
<dbReference type="Pfam" id="PF00440">
    <property type="entry name" value="TetR_N"/>
    <property type="match status" value="1"/>
</dbReference>
<dbReference type="Pfam" id="PF17939">
    <property type="entry name" value="TetR_C_30"/>
    <property type="match status" value="1"/>
</dbReference>
<evidence type="ECO:0000259" key="4">
    <source>
        <dbReference type="PROSITE" id="PS50977"/>
    </source>
</evidence>
<dbReference type="InterPro" id="IPR001647">
    <property type="entry name" value="HTH_TetR"/>
</dbReference>
<evidence type="ECO:0000256" key="2">
    <source>
        <dbReference type="PROSITE-ProRule" id="PRU00335"/>
    </source>
</evidence>
<dbReference type="PANTHER" id="PTHR30055:SF235">
    <property type="entry name" value="TRANSCRIPTIONAL REGULATORY PROTEIN"/>
    <property type="match status" value="1"/>
</dbReference>
<feature type="region of interest" description="Disordered" evidence="3">
    <location>
        <begin position="1"/>
        <end position="31"/>
    </location>
</feature>
<keyword evidence="6" id="KW-1185">Reference proteome</keyword>
<organism evidence="5 6">
    <name type="scientific">Microbulbifer flavimaris</name>
    <dbReference type="NCBI Taxonomy" id="1781068"/>
    <lineage>
        <taxon>Bacteria</taxon>
        <taxon>Pseudomonadati</taxon>
        <taxon>Pseudomonadota</taxon>
        <taxon>Gammaproteobacteria</taxon>
        <taxon>Cellvibrionales</taxon>
        <taxon>Microbulbiferaceae</taxon>
        <taxon>Microbulbifer</taxon>
    </lineage>
</organism>
<feature type="DNA-binding region" description="H-T-H motif" evidence="2">
    <location>
        <begin position="52"/>
        <end position="71"/>
    </location>
</feature>
<accession>A0ABX4I3F9</accession>
<dbReference type="Proteomes" id="UP000218427">
    <property type="component" value="Unassembled WGS sequence"/>
</dbReference>
<feature type="domain" description="HTH tetR-type" evidence="4">
    <location>
        <begin position="29"/>
        <end position="89"/>
    </location>
</feature>
<sequence>MAEVAEDFSSRKDAETTQGKAGEASPKSQERRERILDAAEELFATSGFDGVTLRQIAKLAGVDVALTSYYFGPKLQLFDAVLKRRGEILNRARLDALRSAEAESAPNPPSIERVIEAFLRPLEIAQESEDRGWRNYCALIAYVNNSPVWGKKMIGKHFDKLVREFTAAMQRCFPEAPARDIFWCYHNLSGALSLTFADTGRIDILSENACQSHDFKSAYDRMIPFMAAGFREICGGH</sequence>
<dbReference type="SUPFAM" id="SSF46689">
    <property type="entry name" value="Homeodomain-like"/>
    <property type="match status" value="1"/>
</dbReference>
<comment type="caution">
    <text evidence="5">The sequence shown here is derived from an EMBL/GenBank/DDBJ whole genome shotgun (WGS) entry which is preliminary data.</text>
</comment>
<dbReference type="InterPro" id="IPR041586">
    <property type="entry name" value="PsrA_TetR_C"/>
</dbReference>
<reference evidence="5" key="1">
    <citation type="submission" date="2017-08" db="EMBL/GenBank/DDBJ databases">
        <title>Microbulbifer marisrubri sp. nov., a halophilic alphaproteobacterium isolated from marine sediment of the Yellow Sea, China.</title>
        <authorList>
            <person name="Zhang G."/>
            <person name="Xiong Q."/>
        </authorList>
    </citation>
    <scope>NUCLEOTIDE SEQUENCE [LARGE SCALE GENOMIC DNA]</scope>
    <source>
        <strain evidence="5">WRN-8</strain>
    </source>
</reference>
<dbReference type="PROSITE" id="PS50977">
    <property type="entry name" value="HTH_TETR_2"/>
    <property type="match status" value="1"/>
</dbReference>
<dbReference type="InterPro" id="IPR050109">
    <property type="entry name" value="HTH-type_TetR-like_transc_reg"/>
</dbReference>
<dbReference type="PANTHER" id="PTHR30055">
    <property type="entry name" value="HTH-TYPE TRANSCRIPTIONAL REGULATOR RUTR"/>
    <property type="match status" value="1"/>
</dbReference>
<dbReference type="SUPFAM" id="SSF48498">
    <property type="entry name" value="Tetracyclin repressor-like, C-terminal domain"/>
    <property type="match status" value="1"/>
</dbReference>
<dbReference type="InterPro" id="IPR036271">
    <property type="entry name" value="Tet_transcr_reg_TetR-rel_C_sf"/>
</dbReference>
<evidence type="ECO:0000313" key="5">
    <source>
        <dbReference type="EMBL" id="PCO06960.1"/>
    </source>
</evidence>
<dbReference type="InterPro" id="IPR009057">
    <property type="entry name" value="Homeodomain-like_sf"/>
</dbReference>
<dbReference type="EMBL" id="LRFG02000001">
    <property type="protein sequence ID" value="PCO06960.1"/>
    <property type="molecule type" value="Genomic_DNA"/>
</dbReference>
<evidence type="ECO:0000313" key="6">
    <source>
        <dbReference type="Proteomes" id="UP000218427"/>
    </source>
</evidence>
<dbReference type="PRINTS" id="PR00455">
    <property type="entry name" value="HTHTETR"/>
</dbReference>
<protein>
    <submittedName>
        <fullName evidence="5">TetR/AcrR family transcriptional regulator</fullName>
    </submittedName>
</protein>